<accession>A0ABQ5E6L5</accession>
<organism evidence="1 2">
    <name type="scientific">Tanacetum coccineum</name>
    <dbReference type="NCBI Taxonomy" id="301880"/>
    <lineage>
        <taxon>Eukaryota</taxon>
        <taxon>Viridiplantae</taxon>
        <taxon>Streptophyta</taxon>
        <taxon>Embryophyta</taxon>
        <taxon>Tracheophyta</taxon>
        <taxon>Spermatophyta</taxon>
        <taxon>Magnoliopsida</taxon>
        <taxon>eudicotyledons</taxon>
        <taxon>Gunneridae</taxon>
        <taxon>Pentapetalae</taxon>
        <taxon>asterids</taxon>
        <taxon>campanulids</taxon>
        <taxon>Asterales</taxon>
        <taxon>Asteraceae</taxon>
        <taxon>Asteroideae</taxon>
        <taxon>Anthemideae</taxon>
        <taxon>Anthemidinae</taxon>
        <taxon>Tanacetum</taxon>
    </lineage>
</organism>
<reference evidence="1" key="1">
    <citation type="journal article" date="2022" name="Int. J. Mol. Sci.">
        <title>Draft Genome of Tanacetum Coccineum: Genomic Comparison of Closely Related Tanacetum-Family Plants.</title>
        <authorList>
            <person name="Yamashiro T."/>
            <person name="Shiraishi A."/>
            <person name="Nakayama K."/>
            <person name="Satake H."/>
        </authorList>
    </citation>
    <scope>NUCLEOTIDE SEQUENCE</scope>
</reference>
<evidence type="ECO:0000313" key="2">
    <source>
        <dbReference type="Proteomes" id="UP001151760"/>
    </source>
</evidence>
<dbReference type="Proteomes" id="UP001151760">
    <property type="component" value="Unassembled WGS sequence"/>
</dbReference>
<name>A0ABQ5E6L5_9ASTR</name>
<keyword evidence="2" id="KW-1185">Reference proteome</keyword>
<reference evidence="1" key="2">
    <citation type="submission" date="2022-01" db="EMBL/GenBank/DDBJ databases">
        <authorList>
            <person name="Yamashiro T."/>
            <person name="Shiraishi A."/>
            <person name="Satake H."/>
            <person name="Nakayama K."/>
        </authorList>
    </citation>
    <scope>NUCLEOTIDE SEQUENCE</scope>
</reference>
<sequence length="142" mass="15978">MLKQEFQSLDLVNQRGLHKGMTGCRRFSVRLNQLKASCDEESILSFSEGRAINRVPLAFNSFFLAIFYSAVVRGTNVLTPSIDLVGRAATTYADIDSIFSQANRSGDYPKNTQSSSNEMRLYRPIQLSSKIYQHSDGEFNPK</sequence>
<comment type="caution">
    <text evidence="1">The sequence shown here is derived from an EMBL/GenBank/DDBJ whole genome shotgun (WGS) entry which is preliminary data.</text>
</comment>
<protein>
    <submittedName>
        <fullName evidence="1">Uncharacterized protein</fullName>
    </submittedName>
</protein>
<proteinExistence type="predicted"/>
<evidence type="ECO:0000313" key="1">
    <source>
        <dbReference type="EMBL" id="GJT46515.1"/>
    </source>
</evidence>
<dbReference type="EMBL" id="BQNB010015992">
    <property type="protein sequence ID" value="GJT46515.1"/>
    <property type="molecule type" value="Genomic_DNA"/>
</dbReference>
<gene>
    <name evidence="1" type="ORF">Tco_0955230</name>
</gene>